<sequence>MENRNLDKALDIVSKLIQGENVSEKGANATLYQEYNTNAEVYDIVHMSLKKFNLNIYEYNNALFVGPKENNRVFGYSNEELRAKMGLKLNKELYLAYFVIYNIITLFYTDTVSSTYAEFVRLEDIIANVEKTSLSIIDKSAGLIMDEIEENSFKQIALSWDELPAATIEDQSGLRAARNSKAGFVKIVVNFLISQELLVESQDRYYPTDRFKSLIENYFDEYRGRFSEIMNGEE</sequence>
<proteinExistence type="predicted"/>
<feature type="transmembrane region" description="Helical" evidence="1">
    <location>
        <begin position="92"/>
        <end position="109"/>
    </location>
</feature>
<accession>A0A1H5U4W7</accession>
<gene>
    <name evidence="2" type="ORF">SAMN05216537_10682</name>
</gene>
<keyword evidence="3" id="KW-1185">Reference proteome</keyword>
<evidence type="ECO:0000313" key="3">
    <source>
        <dbReference type="Proteomes" id="UP000236726"/>
    </source>
</evidence>
<keyword evidence="1" id="KW-0812">Transmembrane</keyword>
<dbReference type="AlphaFoldDB" id="A0A1H5U4W7"/>
<dbReference type="RefSeq" id="WP_103952661.1">
    <property type="nucleotide sequence ID" value="NZ_FNUL01000006.1"/>
</dbReference>
<dbReference type="STRING" id="1410661.GCA_000702205_01309"/>
<evidence type="ECO:0000256" key="1">
    <source>
        <dbReference type="SAM" id="Phobius"/>
    </source>
</evidence>
<reference evidence="2 3" key="1">
    <citation type="submission" date="2016-10" db="EMBL/GenBank/DDBJ databases">
        <authorList>
            <person name="de Groot N.N."/>
        </authorList>
    </citation>
    <scope>NUCLEOTIDE SEQUENCE [LARGE SCALE GENOMIC DNA]</scope>
    <source>
        <strain evidence="2 3">D15d</strain>
    </source>
</reference>
<evidence type="ECO:0000313" key="2">
    <source>
        <dbReference type="EMBL" id="SEF70104.1"/>
    </source>
</evidence>
<keyword evidence="1" id="KW-1133">Transmembrane helix</keyword>
<protein>
    <submittedName>
        <fullName evidence="2">Uncharacterized protein</fullName>
    </submittedName>
</protein>
<name>A0A1H5U4W7_9FIRM</name>
<dbReference type="InterPro" id="IPR045707">
    <property type="entry name" value="DUF6063"/>
</dbReference>
<organism evidence="2 3">
    <name type="scientific">Lachnospira multipara</name>
    <dbReference type="NCBI Taxonomy" id="28051"/>
    <lineage>
        <taxon>Bacteria</taxon>
        <taxon>Bacillati</taxon>
        <taxon>Bacillota</taxon>
        <taxon>Clostridia</taxon>
        <taxon>Lachnospirales</taxon>
        <taxon>Lachnospiraceae</taxon>
        <taxon>Lachnospira</taxon>
    </lineage>
</organism>
<keyword evidence="1" id="KW-0472">Membrane</keyword>
<dbReference type="EMBL" id="FNUL01000006">
    <property type="protein sequence ID" value="SEF70104.1"/>
    <property type="molecule type" value="Genomic_DNA"/>
</dbReference>
<dbReference type="Proteomes" id="UP000236726">
    <property type="component" value="Unassembled WGS sequence"/>
</dbReference>
<dbReference type="Pfam" id="PF19539">
    <property type="entry name" value="DUF6063"/>
    <property type="match status" value="1"/>
</dbReference>